<reference evidence="1" key="1">
    <citation type="submission" date="2020-05" db="EMBL/GenBank/DDBJ databases">
        <authorList>
            <person name="Chiriac C."/>
            <person name="Salcher M."/>
            <person name="Ghai R."/>
            <person name="Kavagutti S V."/>
        </authorList>
    </citation>
    <scope>NUCLEOTIDE SEQUENCE</scope>
</reference>
<dbReference type="AlphaFoldDB" id="A0A6J6UF73"/>
<sequence>MTRPEMPAPVAARLARSEDRWLRASADRLARRRVERLADRRDQAEGGAR</sequence>
<protein>
    <submittedName>
        <fullName evidence="1">Unannotated protein</fullName>
    </submittedName>
</protein>
<name>A0A6J6UF73_9ZZZZ</name>
<dbReference type="EMBL" id="CAEZYQ010000020">
    <property type="protein sequence ID" value="CAB4757149.1"/>
    <property type="molecule type" value="Genomic_DNA"/>
</dbReference>
<organism evidence="1">
    <name type="scientific">freshwater metagenome</name>
    <dbReference type="NCBI Taxonomy" id="449393"/>
    <lineage>
        <taxon>unclassified sequences</taxon>
        <taxon>metagenomes</taxon>
        <taxon>ecological metagenomes</taxon>
    </lineage>
</organism>
<gene>
    <name evidence="1" type="ORF">UFOPK2761_02379</name>
</gene>
<accession>A0A6J6UF73</accession>
<proteinExistence type="predicted"/>
<evidence type="ECO:0000313" key="1">
    <source>
        <dbReference type="EMBL" id="CAB4757149.1"/>
    </source>
</evidence>